<evidence type="ECO:0000313" key="4">
    <source>
        <dbReference type="EMBL" id="MEP0820111.1"/>
    </source>
</evidence>
<dbReference type="NCBIfam" id="TIGR00377">
    <property type="entry name" value="ant_ant_sig"/>
    <property type="match status" value="1"/>
</dbReference>
<comment type="caution">
    <text evidence="4">The sequence shown here is derived from an EMBL/GenBank/DDBJ whole genome shotgun (WGS) entry which is preliminary data.</text>
</comment>
<dbReference type="InterPro" id="IPR003658">
    <property type="entry name" value="Anti-sigma_ant"/>
</dbReference>
<dbReference type="EMBL" id="JAMPKM010000020">
    <property type="protein sequence ID" value="MEP0820111.1"/>
    <property type="molecule type" value="Genomic_DNA"/>
</dbReference>
<dbReference type="InterPro" id="IPR036513">
    <property type="entry name" value="STAS_dom_sf"/>
</dbReference>
<keyword evidence="5" id="KW-1185">Reference proteome</keyword>
<proteinExistence type="inferred from homology"/>
<dbReference type="Gene3D" id="3.30.750.24">
    <property type="entry name" value="STAS domain"/>
    <property type="match status" value="1"/>
</dbReference>
<gene>
    <name evidence="4" type="ORF">NC998_23685</name>
</gene>
<accession>A0ABV0JE99</accession>
<evidence type="ECO:0000259" key="3">
    <source>
        <dbReference type="PROSITE" id="PS50801"/>
    </source>
</evidence>
<dbReference type="PANTHER" id="PTHR33495:SF2">
    <property type="entry name" value="ANTI-SIGMA FACTOR ANTAGONIST TM_1081-RELATED"/>
    <property type="match status" value="1"/>
</dbReference>
<reference evidence="4 5" key="1">
    <citation type="submission" date="2022-04" db="EMBL/GenBank/DDBJ databases">
        <title>Positive selection, recombination, and allopatry shape intraspecific diversity of widespread and dominant cyanobacteria.</title>
        <authorList>
            <person name="Wei J."/>
            <person name="Shu W."/>
            <person name="Hu C."/>
        </authorList>
    </citation>
    <scope>NUCLEOTIDE SEQUENCE [LARGE SCALE GENOMIC DNA]</scope>
    <source>
        <strain evidence="4 5">GB2-A4</strain>
    </source>
</reference>
<dbReference type="Pfam" id="PF01740">
    <property type="entry name" value="STAS"/>
    <property type="match status" value="1"/>
</dbReference>
<evidence type="ECO:0000256" key="1">
    <source>
        <dbReference type="ARBA" id="ARBA00009013"/>
    </source>
</evidence>
<evidence type="ECO:0000313" key="5">
    <source>
        <dbReference type="Proteomes" id="UP001464891"/>
    </source>
</evidence>
<protein>
    <recommendedName>
        <fullName evidence="2">Anti-sigma factor antagonist</fullName>
    </recommendedName>
</protein>
<comment type="similarity">
    <text evidence="1 2">Belongs to the anti-sigma-factor antagonist family.</text>
</comment>
<dbReference type="InterPro" id="IPR002645">
    <property type="entry name" value="STAS_dom"/>
</dbReference>
<dbReference type="PANTHER" id="PTHR33495">
    <property type="entry name" value="ANTI-SIGMA FACTOR ANTAGONIST TM_1081-RELATED-RELATED"/>
    <property type="match status" value="1"/>
</dbReference>
<name>A0ABV0JE99_9CYAN</name>
<evidence type="ECO:0000256" key="2">
    <source>
        <dbReference type="RuleBase" id="RU003749"/>
    </source>
</evidence>
<dbReference type="Proteomes" id="UP001464891">
    <property type="component" value="Unassembled WGS sequence"/>
</dbReference>
<dbReference type="PROSITE" id="PS50801">
    <property type="entry name" value="STAS"/>
    <property type="match status" value="1"/>
</dbReference>
<dbReference type="SUPFAM" id="SSF52091">
    <property type="entry name" value="SpoIIaa-like"/>
    <property type="match status" value="1"/>
</dbReference>
<feature type="domain" description="STAS" evidence="3">
    <location>
        <begin position="1"/>
        <end position="115"/>
    </location>
</feature>
<dbReference type="RefSeq" id="WP_190436341.1">
    <property type="nucleotide sequence ID" value="NZ_JAMPKM010000020.1"/>
</dbReference>
<dbReference type="CDD" id="cd07043">
    <property type="entry name" value="STAS_anti-anti-sigma_factors"/>
    <property type="match status" value="1"/>
</dbReference>
<organism evidence="4 5">
    <name type="scientific">Trichocoleus desertorum GB2-A4</name>
    <dbReference type="NCBI Taxonomy" id="2933944"/>
    <lineage>
        <taxon>Bacteria</taxon>
        <taxon>Bacillati</taxon>
        <taxon>Cyanobacteriota</taxon>
        <taxon>Cyanophyceae</taxon>
        <taxon>Leptolyngbyales</taxon>
        <taxon>Trichocoleusaceae</taxon>
        <taxon>Trichocoleus</taxon>
    </lineage>
</organism>
<sequence>MTDQKLSRTVVLQPQGRLDLEGSVALQRQIAAIASERHSCWILDLTDVEFIDSSGLVALITGLNTANECNCRLIICNLQASVKLILEITQLDQVFEIVEEIETLFAELPPVMKLVAAKAAPSKTSGPVAA</sequence>